<dbReference type="GO" id="GO:0004803">
    <property type="term" value="F:transposase activity"/>
    <property type="evidence" value="ECO:0007669"/>
    <property type="project" value="InterPro"/>
</dbReference>
<evidence type="ECO:0000313" key="2">
    <source>
        <dbReference type="Proteomes" id="UP000182063"/>
    </source>
</evidence>
<dbReference type="InterPro" id="IPR010921">
    <property type="entry name" value="Trp_repressor/repl_initiator"/>
</dbReference>
<evidence type="ECO:0000313" key="1">
    <source>
        <dbReference type="EMBL" id="API59676.1"/>
    </source>
</evidence>
<protein>
    <recommendedName>
        <fullName evidence="3">Transposase</fullName>
    </recommendedName>
</protein>
<dbReference type="InterPro" id="IPR002514">
    <property type="entry name" value="Transposase_8"/>
</dbReference>
<accession>A0A1L3ZVJ0</accession>
<sequence length="128" mass="13553">MSQVTIISGLERRRTWSDDEKLALVEASMEPGANVADLARRADCRPSQIYRWRRELLDPTPSAPTGFAPVIVEKEVPPALPSSSAPVAPVGTEPSCAAIIIKLDGAVVRVAADAPPALLAAAIKACKR</sequence>
<evidence type="ECO:0008006" key="3">
    <source>
        <dbReference type="Google" id="ProtNLM"/>
    </source>
</evidence>
<dbReference type="EMBL" id="CP018221">
    <property type="protein sequence ID" value="API59676.1"/>
    <property type="molecule type" value="Genomic_DNA"/>
</dbReference>
<dbReference type="OrthoDB" id="8080802at2"/>
<dbReference type="GO" id="GO:0006313">
    <property type="term" value="P:DNA transposition"/>
    <property type="evidence" value="ECO:0007669"/>
    <property type="project" value="InterPro"/>
</dbReference>
<dbReference type="SUPFAM" id="SSF48295">
    <property type="entry name" value="TrpR-like"/>
    <property type="match status" value="1"/>
</dbReference>
<dbReference type="Proteomes" id="UP000182063">
    <property type="component" value="Chromosome"/>
</dbReference>
<dbReference type="AlphaFoldDB" id="A0A1L3ZVJ0"/>
<dbReference type="KEGG" id="sphj:BSL82_10390"/>
<dbReference type="PANTHER" id="PTHR37936:SF3">
    <property type="entry name" value="TRANSPOSASE INSC FOR INSERTION ELEMENT IS2A-RELATED"/>
    <property type="match status" value="1"/>
</dbReference>
<reference evidence="2" key="1">
    <citation type="submission" date="2016-11" db="EMBL/GenBank/DDBJ databases">
        <title>Complete Genome Sequence of alachlor-degrading Sphingomonas sp. strain JJ-A5.</title>
        <authorList>
            <person name="Lee H."/>
            <person name="Ka J.-O."/>
        </authorList>
    </citation>
    <scope>NUCLEOTIDE SEQUENCE [LARGE SCALE GENOMIC DNA]</scope>
    <source>
        <strain evidence="2">JJ-A5</strain>
    </source>
</reference>
<keyword evidence="2" id="KW-1185">Reference proteome</keyword>
<dbReference type="STRING" id="1921510.BSL82_10390"/>
<gene>
    <name evidence="1" type="ORF">BSL82_10390</name>
</gene>
<name>A0A1L3ZVJ0_9SPHN</name>
<dbReference type="RefSeq" id="WP_072597428.1">
    <property type="nucleotide sequence ID" value="NZ_CP018221.1"/>
</dbReference>
<proteinExistence type="predicted"/>
<dbReference type="NCBIfam" id="NF047595">
    <property type="entry name" value="IS66_ISRel24_TnpA"/>
    <property type="match status" value="1"/>
</dbReference>
<dbReference type="GO" id="GO:0043565">
    <property type="term" value="F:sequence-specific DNA binding"/>
    <property type="evidence" value="ECO:0007669"/>
    <property type="project" value="InterPro"/>
</dbReference>
<organism evidence="1 2">
    <name type="scientific">Tardibacter chloracetimidivorans</name>
    <dbReference type="NCBI Taxonomy" id="1921510"/>
    <lineage>
        <taxon>Bacteria</taxon>
        <taxon>Pseudomonadati</taxon>
        <taxon>Pseudomonadota</taxon>
        <taxon>Alphaproteobacteria</taxon>
        <taxon>Sphingomonadales</taxon>
        <taxon>Sphingomonadaceae</taxon>
        <taxon>Tardibacter</taxon>
    </lineage>
</organism>
<dbReference type="Pfam" id="PF01527">
    <property type="entry name" value="HTH_Tnp_1"/>
    <property type="match status" value="1"/>
</dbReference>
<dbReference type="PANTHER" id="PTHR37936">
    <property type="entry name" value="TRANSPOSASE INSC FOR INSERTION ELEMENT IS2A-RELATED"/>
    <property type="match status" value="1"/>
</dbReference>